<keyword evidence="3" id="KW-0963">Cytoplasm</keyword>
<dbReference type="OrthoDB" id="8707547at2759"/>
<accession>A0A812AWA1</accession>
<evidence type="ECO:0000313" key="6">
    <source>
        <dbReference type="Proteomes" id="UP000597762"/>
    </source>
</evidence>
<dbReference type="PANTHER" id="PTHR13105">
    <property type="entry name" value="MYELOID LEUKEMIA FACTOR"/>
    <property type="match status" value="1"/>
</dbReference>
<dbReference type="InterPro" id="IPR019376">
    <property type="entry name" value="Myeloid_leukemia_factor"/>
</dbReference>
<evidence type="ECO:0000313" key="5">
    <source>
        <dbReference type="EMBL" id="CAE1159181.1"/>
    </source>
</evidence>
<dbReference type="Proteomes" id="UP000597762">
    <property type="component" value="Unassembled WGS sequence"/>
</dbReference>
<dbReference type="EMBL" id="CAHIKZ030000192">
    <property type="protein sequence ID" value="CAE1159181.1"/>
    <property type="molecule type" value="Genomic_DNA"/>
</dbReference>
<keyword evidence="6" id="KW-1185">Reference proteome</keyword>
<evidence type="ECO:0000256" key="2">
    <source>
        <dbReference type="ARBA" id="ARBA00008332"/>
    </source>
</evidence>
<keyword evidence="4" id="KW-0597">Phosphoprotein</keyword>
<evidence type="ECO:0000256" key="1">
    <source>
        <dbReference type="ARBA" id="ARBA00004496"/>
    </source>
</evidence>
<reference evidence="5" key="1">
    <citation type="submission" date="2021-01" db="EMBL/GenBank/DDBJ databases">
        <authorList>
            <person name="Li R."/>
            <person name="Bekaert M."/>
        </authorList>
    </citation>
    <scope>NUCLEOTIDE SEQUENCE</scope>
    <source>
        <strain evidence="5">Farmed</strain>
    </source>
</reference>
<comment type="similarity">
    <text evidence="2">Belongs to the MLF family.</text>
</comment>
<organism evidence="5 6">
    <name type="scientific">Acanthosepion pharaonis</name>
    <name type="common">Pharaoh cuttlefish</name>
    <name type="synonym">Sepia pharaonis</name>
    <dbReference type="NCBI Taxonomy" id="158019"/>
    <lineage>
        <taxon>Eukaryota</taxon>
        <taxon>Metazoa</taxon>
        <taxon>Spiralia</taxon>
        <taxon>Lophotrochozoa</taxon>
        <taxon>Mollusca</taxon>
        <taxon>Cephalopoda</taxon>
        <taxon>Coleoidea</taxon>
        <taxon>Decapodiformes</taxon>
        <taxon>Sepiida</taxon>
        <taxon>Sepiina</taxon>
        <taxon>Sepiidae</taxon>
        <taxon>Acanthosepion</taxon>
    </lineage>
</organism>
<protein>
    <submittedName>
        <fullName evidence="5">MLF1</fullName>
    </submittedName>
</protein>
<dbReference type="GO" id="GO:0005737">
    <property type="term" value="C:cytoplasm"/>
    <property type="evidence" value="ECO:0007669"/>
    <property type="project" value="UniProtKB-SubCell"/>
</dbReference>
<gene>
    <name evidence="5" type="ORF">SPHA_5864</name>
</gene>
<comment type="caution">
    <text evidence="5">The sequence shown here is derived from an EMBL/GenBank/DDBJ whole genome shotgun (WGS) entry which is preliminary data.</text>
</comment>
<dbReference type="AlphaFoldDB" id="A0A812AWA1"/>
<dbReference type="Pfam" id="PF10248">
    <property type="entry name" value="Mlf1IP"/>
    <property type="match status" value="1"/>
</dbReference>
<comment type="subcellular location">
    <subcellularLocation>
        <location evidence="1">Cytoplasm</location>
    </subcellularLocation>
</comment>
<evidence type="ECO:0000256" key="4">
    <source>
        <dbReference type="ARBA" id="ARBA00022553"/>
    </source>
</evidence>
<proteinExistence type="inferred from homology"/>
<name>A0A812AWA1_ACAPH</name>
<sequence length="385" mass="43260">MFGRSILSEFQEDDFFRFPKSHMRMMDFGFSSPRVSSRDRQRAQSCERTNRKNDLVSFGLNEDFFGFNDIFNNMRKMMADMNHSLHNNKIDPSGYHYSQSTFKTYSKIGNSAPRTYEASTSTCTAPGGLKQTMKAVRDSDDGIDKMAVGRHINDRSHVEERCRNAKTGFEERNSQYVNMDEMILSSFIRNSSSLSLCCPHTLPPSLPFSHALPQSLPFSHALPPSLPFSHALPPSLPFSHALPPSLPFSHALPPSLPFSHALPHPSPSHALSLSYLALLIVLFLTLPAGSLSYLACSLSLSLSHLACSLSLSPCLLSISLSLCFHRLVPFFTYCCLLLNMALRHYQFVLSSYFQKCQPTDGHRWTTQKKLPNINCTKSINSDFLD</sequence>
<evidence type="ECO:0000256" key="3">
    <source>
        <dbReference type="ARBA" id="ARBA00022490"/>
    </source>
</evidence>